<evidence type="ECO:0000259" key="6">
    <source>
        <dbReference type="PROSITE" id="PS51401"/>
    </source>
</evidence>
<feature type="compositionally biased region" description="Basic and acidic residues" evidence="4">
    <location>
        <begin position="389"/>
        <end position="398"/>
    </location>
</feature>
<keyword evidence="1" id="KW-0479">Metal-binding</keyword>
<accession>A0AA88T3Q2</accession>
<dbReference type="Gene3D" id="2.60.40.790">
    <property type="match status" value="1"/>
</dbReference>
<dbReference type="Pfam" id="PF04969">
    <property type="entry name" value="CS"/>
    <property type="match status" value="1"/>
</dbReference>
<feature type="domain" description="CS" evidence="5">
    <location>
        <begin position="301"/>
        <end position="390"/>
    </location>
</feature>
<feature type="region of interest" description="Disordered" evidence="4">
    <location>
        <begin position="389"/>
        <end position="502"/>
    </location>
</feature>
<dbReference type="CDD" id="cd06488">
    <property type="entry name" value="p23_melusin_like"/>
    <property type="match status" value="1"/>
</dbReference>
<feature type="domain" description="CHORD" evidence="6">
    <location>
        <begin position="232"/>
        <end position="291"/>
    </location>
</feature>
<dbReference type="Gene3D" id="4.10.1130.20">
    <property type="match status" value="2"/>
</dbReference>
<evidence type="ECO:0000256" key="4">
    <source>
        <dbReference type="SAM" id="MobiDB-lite"/>
    </source>
</evidence>
<feature type="compositionally biased region" description="Basic and acidic residues" evidence="4">
    <location>
        <begin position="143"/>
        <end position="170"/>
    </location>
</feature>
<organism evidence="7 8">
    <name type="scientific">Channa striata</name>
    <name type="common">Snakehead murrel</name>
    <name type="synonym">Ophicephalus striatus</name>
    <dbReference type="NCBI Taxonomy" id="64152"/>
    <lineage>
        <taxon>Eukaryota</taxon>
        <taxon>Metazoa</taxon>
        <taxon>Chordata</taxon>
        <taxon>Craniata</taxon>
        <taxon>Vertebrata</taxon>
        <taxon>Euteleostomi</taxon>
        <taxon>Actinopterygii</taxon>
        <taxon>Neopterygii</taxon>
        <taxon>Teleostei</taxon>
        <taxon>Neoteleostei</taxon>
        <taxon>Acanthomorphata</taxon>
        <taxon>Anabantaria</taxon>
        <taxon>Anabantiformes</taxon>
        <taxon>Channoidei</taxon>
        <taxon>Channidae</taxon>
        <taxon>Channa</taxon>
    </lineage>
</organism>
<dbReference type="InterPro" id="IPR007052">
    <property type="entry name" value="CS_dom"/>
</dbReference>
<feature type="compositionally biased region" description="Acidic residues" evidence="4">
    <location>
        <begin position="417"/>
        <end position="431"/>
    </location>
</feature>
<dbReference type="PANTHER" id="PTHR46983:SF2">
    <property type="entry name" value="INTEGRIN SUBUNIT BETA 1 BINDING PROTEIN 2"/>
    <property type="match status" value="1"/>
</dbReference>
<keyword evidence="3" id="KW-0862">Zinc</keyword>
<feature type="domain" description="CHORD" evidence="6">
    <location>
        <begin position="84"/>
        <end position="143"/>
    </location>
</feature>
<sequence>MAASKIPRVHQMKETQRQALRQIGFLIVSKEVTPFLELSFPPGRRNFWRSNQIIKTRRSGRAAGRLLNTGHRVTEEDAAMALLCYNRGCGQKYDPDHNGDDSCLFHPGVPIFHDALKGWSCCRKRTTDFSEFLSISGCTRGKHSNEKPEEPLRPEVSTDKSEIKRSDGREIIYQGPKSAEKLQRERPSSDEPKIKLPQNVSASLSQALEKLEISKRAETEQKENSVIQGTRCKNSGCKTVYQGPETNMEVCTHHPGAPVFHEGYKYWSCCCIKTTDFNAFLDQKGCTTGKHRWVPKQDKKKVACRHDWHQTGKNVVVTIYAKNTNPQFSTIEANRTVLYCDIQFENNKVFRREFHLWGVIDVKQSSVHMVPSKVEISLRKADQVAWGKLEDPNYKPEPEPVEDSIAETNDLHQPNWDIEDDDISDSDEEWAYDTPQNKKPGDKDSEEQKKKETEILKRKEEVEEEMRRAMEERKKAEEEKRKLEEQRKEDEDGYEDMPDLEE</sequence>
<evidence type="ECO:0000256" key="1">
    <source>
        <dbReference type="ARBA" id="ARBA00022723"/>
    </source>
</evidence>
<dbReference type="InterPro" id="IPR008978">
    <property type="entry name" value="HSP20-like_chaperone"/>
</dbReference>
<dbReference type="AlphaFoldDB" id="A0AA88T3Q2"/>
<protein>
    <recommendedName>
        <fullName evidence="9">Cysteine and histidine-rich domain-containing protein 1</fullName>
    </recommendedName>
</protein>
<dbReference type="Pfam" id="PF04968">
    <property type="entry name" value="CHORD"/>
    <property type="match status" value="2"/>
</dbReference>
<keyword evidence="2" id="KW-0677">Repeat</keyword>
<dbReference type="PROSITE" id="PS51203">
    <property type="entry name" value="CS"/>
    <property type="match status" value="1"/>
</dbReference>
<name>A0AA88T3Q2_CHASR</name>
<evidence type="ECO:0000259" key="5">
    <source>
        <dbReference type="PROSITE" id="PS51203"/>
    </source>
</evidence>
<feature type="region of interest" description="Disordered" evidence="4">
    <location>
        <begin position="139"/>
        <end position="196"/>
    </location>
</feature>
<comment type="caution">
    <text evidence="7">The sequence shown here is derived from an EMBL/GenBank/DDBJ whole genome shotgun (WGS) entry which is preliminary data.</text>
</comment>
<dbReference type="FunFam" id="4.10.1130.20:FF:000001">
    <property type="entry name" value="Cysteine and histidine-rich domain-containing protein 1"/>
    <property type="match status" value="1"/>
</dbReference>
<reference evidence="7" key="1">
    <citation type="submission" date="2023-07" db="EMBL/GenBank/DDBJ databases">
        <title>Chromosome-level Genome Assembly of Striped Snakehead (Channa striata).</title>
        <authorList>
            <person name="Liu H."/>
        </authorList>
    </citation>
    <scope>NUCLEOTIDE SEQUENCE</scope>
    <source>
        <strain evidence="7">Gz</strain>
        <tissue evidence="7">Muscle</tissue>
    </source>
</reference>
<evidence type="ECO:0008006" key="9">
    <source>
        <dbReference type="Google" id="ProtNLM"/>
    </source>
</evidence>
<evidence type="ECO:0000313" key="7">
    <source>
        <dbReference type="EMBL" id="KAK2862876.1"/>
    </source>
</evidence>
<dbReference type="PANTHER" id="PTHR46983">
    <property type="entry name" value="CYSTEINE AND HISTIDINE-RICH DOMAIN-CONTAINING PROTEIN 1"/>
    <property type="match status" value="1"/>
</dbReference>
<feature type="compositionally biased region" description="Basic and acidic residues" evidence="4">
    <location>
        <begin position="439"/>
        <end position="490"/>
    </location>
</feature>
<dbReference type="EMBL" id="JAUPFM010000001">
    <property type="protein sequence ID" value="KAK2862876.1"/>
    <property type="molecule type" value="Genomic_DNA"/>
</dbReference>
<feature type="compositionally biased region" description="Acidic residues" evidence="4">
    <location>
        <begin position="491"/>
        <end position="502"/>
    </location>
</feature>
<dbReference type="SUPFAM" id="SSF49764">
    <property type="entry name" value="HSP20-like chaperones"/>
    <property type="match status" value="1"/>
</dbReference>
<dbReference type="GO" id="GO:0046872">
    <property type="term" value="F:metal ion binding"/>
    <property type="evidence" value="ECO:0007669"/>
    <property type="project" value="UniProtKB-KW"/>
</dbReference>
<dbReference type="Proteomes" id="UP001187415">
    <property type="component" value="Unassembled WGS sequence"/>
</dbReference>
<dbReference type="InterPro" id="IPR007051">
    <property type="entry name" value="CHORD_dom"/>
</dbReference>
<feature type="compositionally biased region" description="Basic and acidic residues" evidence="4">
    <location>
        <begin position="178"/>
        <end position="194"/>
    </location>
</feature>
<gene>
    <name evidence="7" type="ORF">Q5P01_002409</name>
</gene>
<evidence type="ECO:0000256" key="2">
    <source>
        <dbReference type="ARBA" id="ARBA00022737"/>
    </source>
</evidence>
<evidence type="ECO:0000256" key="3">
    <source>
        <dbReference type="ARBA" id="ARBA00022833"/>
    </source>
</evidence>
<dbReference type="InterPro" id="IPR039790">
    <property type="entry name" value="CHRD1"/>
</dbReference>
<evidence type="ECO:0000313" key="8">
    <source>
        <dbReference type="Proteomes" id="UP001187415"/>
    </source>
</evidence>
<dbReference type="PROSITE" id="PS51401">
    <property type="entry name" value="CHORD"/>
    <property type="match status" value="2"/>
</dbReference>
<proteinExistence type="predicted"/>
<keyword evidence="8" id="KW-1185">Reference proteome</keyword>